<sequence>MDSSSIPNTAPMHDILQDALDDLVCTRTSTATKGEALVAIEHVLAETSDPRAEGLPRYFNALQDTFQCNVSSRIIAWTSATTTLLERSLSKASTDHCQKSEVITFASQLAQGMAIIQGVALIHNASKQFLGRRYPLEVLLTLLMVSRHLNPPPPSASTPASPIAGASPTSIATTTSKSPEIPLASIVIDTLLCILVDSIPALRVFEDLNGVQVVVKILKRAGTPREVRMKCLEFLYFYLLDENAPPETASAASEAVLSAPDATPERTPSSVHRSHLSAPDVTPARTPSPSHLSHLSVPAVSPSGYSTSPSSRSSSSSSAFSVLSASTTGTSVSLHDSPASVNPEPSKLAPKTIIPGFVPSQRNVTPPTGGPGALGRGQPRSLLMLRREIDYVPLSPKKPQISHLGRGPSGLRERSNLVPRVRGDVLSSEGTEGEESAKSTSTRPARPRVGTGMGSHSRGLSVSSLSSASSTSSPTRSDSPARPRLSTHSRGLSVSSLSSASTTSSPSRSDSPARSRGGTSSHSRGLSVSSITSASSTCSTPPRSESSQTPSRDKAKGRIPELQSSSPSSFETPKASSKMHRRTQSLADFVSSESPGPGSGLSGPRSASTPTGAPVGKRGPRTMQEKKEILGTMLGNVDALVEGVKKAGVWGLS</sequence>
<feature type="compositionally biased region" description="Low complexity" evidence="1">
    <location>
        <begin position="287"/>
        <end position="317"/>
    </location>
</feature>
<dbReference type="AlphaFoldDB" id="A0A371D5E1"/>
<evidence type="ECO:0000256" key="1">
    <source>
        <dbReference type="SAM" id="MobiDB-lite"/>
    </source>
</evidence>
<dbReference type="PANTHER" id="PTHR34065:SF1">
    <property type="entry name" value="CELL DIVISION CONTROL PROTEIN 14"/>
    <property type="match status" value="1"/>
</dbReference>
<evidence type="ECO:0008006" key="4">
    <source>
        <dbReference type="Google" id="ProtNLM"/>
    </source>
</evidence>
<feature type="compositionally biased region" description="Low complexity" evidence="1">
    <location>
        <begin position="454"/>
        <end position="480"/>
    </location>
</feature>
<name>A0A371D5E1_9APHY</name>
<organism evidence="2 3">
    <name type="scientific">Lentinus brumalis</name>
    <dbReference type="NCBI Taxonomy" id="2498619"/>
    <lineage>
        <taxon>Eukaryota</taxon>
        <taxon>Fungi</taxon>
        <taxon>Dikarya</taxon>
        <taxon>Basidiomycota</taxon>
        <taxon>Agaricomycotina</taxon>
        <taxon>Agaricomycetes</taxon>
        <taxon>Polyporales</taxon>
        <taxon>Polyporaceae</taxon>
        <taxon>Lentinus</taxon>
    </lineage>
</organism>
<protein>
    <recommendedName>
        <fullName evidence="4">CDC14-domain-containing protein</fullName>
    </recommendedName>
</protein>
<dbReference type="PANTHER" id="PTHR34065">
    <property type="entry name" value="CELL DIVISION CONTROL PROTEIN 14"/>
    <property type="match status" value="1"/>
</dbReference>
<evidence type="ECO:0000313" key="2">
    <source>
        <dbReference type="EMBL" id="RDX47754.1"/>
    </source>
</evidence>
<dbReference type="STRING" id="139420.A0A371D5E1"/>
<feature type="region of interest" description="Disordered" evidence="1">
    <location>
        <begin position="329"/>
        <end position="378"/>
    </location>
</feature>
<dbReference type="Proteomes" id="UP000256964">
    <property type="component" value="Unassembled WGS sequence"/>
</dbReference>
<feature type="compositionally biased region" description="Polar residues" evidence="1">
    <location>
        <begin position="541"/>
        <end position="550"/>
    </location>
</feature>
<evidence type="ECO:0000313" key="3">
    <source>
        <dbReference type="Proteomes" id="UP000256964"/>
    </source>
</evidence>
<proteinExistence type="predicted"/>
<dbReference type="OrthoDB" id="5357220at2759"/>
<dbReference type="EMBL" id="KZ857416">
    <property type="protein sequence ID" value="RDX47754.1"/>
    <property type="molecule type" value="Genomic_DNA"/>
</dbReference>
<feature type="compositionally biased region" description="Low complexity" evidence="1">
    <location>
        <begin position="157"/>
        <end position="172"/>
    </location>
</feature>
<feature type="region of interest" description="Disordered" evidence="1">
    <location>
        <begin position="394"/>
        <end position="625"/>
    </location>
</feature>
<dbReference type="InterPro" id="IPR012535">
    <property type="entry name" value="Cell_div_Cdc14"/>
</dbReference>
<feature type="compositionally biased region" description="Low complexity" evidence="1">
    <location>
        <begin position="489"/>
        <end position="540"/>
    </location>
</feature>
<accession>A0A371D5E1</accession>
<gene>
    <name evidence="2" type="ORF">OH76DRAFT_1464930</name>
</gene>
<feature type="region of interest" description="Disordered" evidence="1">
    <location>
        <begin position="151"/>
        <end position="176"/>
    </location>
</feature>
<keyword evidence="3" id="KW-1185">Reference proteome</keyword>
<feature type="compositionally biased region" description="Polar residues" evidence="1">
    <location>
        <begin position="562"/>
        <end position="575"/>
    </location>
</feature>
<feature type="region of interest" description="Disordered" evidence="1">
    <location>
        <begin position="251"/>
        <end position="317"/>
    </location>
</feature>
<dbReference type="Pfam" id="PF08045">
    <property type="entry name" value="CDC14"/>
    <property type="match status" value="2"/>
</dbReference>
<feature type="compositionally biased region" description="Low complexity" evidence="1">
    <location>
        <begin position="591"/>
        <end position="608"/>
    </location>
</feature>
<reference evidence="2 3" key="1">
    <citation type="journal article" date="2018" name="Biotechnol. Biofuels">
        <title>Integrative visual omics of the white-rot fungus Polyporus brumalis exposes the biotechnological potential of its oxidative enzymes for delignifying raw plant biomass.</title>
        <authorList>
            <person name="Miyauchi S."/>
            <person name="Rancon A."/>
            <person name="Drula E."/>
            <person name="Hage H."/>
            <person name="Chaduli D."/>
            <person name="Favel A."/>
            <person name="Grisel S."/>
            <person name="Henrissat B."/>
            <person name="Herpoel-Gimbert I."/>
            <person name="Ruiz-Duenas F.J."/>
            <person name="Chevret D."/>
            <person name="Hainaut M."/>
            <person name="Lin J."/>
            <person name="Wang M."/>
            <person name="Pangilinan J."/>
            <person name="Lipzen A."/>
            <person name="Lesage-Meessen L."/>
            <person name="Navarro D."/>
            <person name="Riley R."/>
            <person name="Grigoriev I.V."/>
            <person name="Zhou S."/>
            <person name="Raouche S."/>
            <person name="Rosso M.N."/>
        </authorList>
    </citation>
    <scope>NUCLEOTIDE SEQUENCE [LARGE SCALE GENOMIC DNA]</scope>
    <source>
        <strain evidence="2 3">BRFM 1820</strain>
    </source>
</reference>